<proteinExistence type="predicted"/>
<dbReference type="EMBL" id="KF650721">
    <property type="protein sequence ID" value="AHI17185.1"/>
    <property type="molecule type" value="Genomic_DNA"/>
</dbReference>
<dbReference type="GO" id="GO:0009313">
    <property type="term" value="P:oligosaccharide catabolic process"/>
    <property type="evidence" value="ECO:0007669"/>
    <property type="project" value="TreeGrafter"/>
</dbReference>
<feature type="chain" id="PRO_5002093136" evidence="2">
    <location>
        <begin position="28"/>
        <end position="735"/>
    </location>
</feature>
<evidence type="ECO:0000256" key="1">
    <source>
        <dbReference type="ARBA" id="ARBA00022737"/>
    </source>
</evidence>
<evidence type="ECO:0000259" key="4">
    <source>
        <dbReference type="Pfam" id="PF22925"/>
    </source>
</evidence>
<dbReference type="AlphaFoldDB" id="A0A0B4L8H8"/>
<dbReference type="Pfam" id="PF22925">
    <property type="entry name" value="TS_C"/>
    <property type="match status" value="1"/>
</dbReference>
<keyword evidence="2" id="KW-0732">Signal</keyword>
<dbReference type="Pfam" id="PF13859">
    <property type="entry name" value="BNR_3"/>
    <property type="match status" value="1"/>
</dbReference>
<sequence length="735" mass="79366">MSRHMRLSSAVLLLLLCVVVCCGSAAAKAPERGRRRSLFELDELWPTETEAAPTEGRKKRKVIELFQRWRTEIPYVANGTEQKVLTKDFSAPCVVDVNGVLVALAEASFVPSSKLKQVSVVTRFIGAKTEEEKKRIWEQDGRCWGTQIAVNRTEGSWPVPLSPTAIAKGDKIFLLVQNPNEELAEDELLGEIGSDDTSGELEPNADLADALEPVSEGENGSGLEDPAGGLGSEDTVGGFDWGSEDLLGGFGWDPLLVVGEVKRKTTTGSGETVEITWREPVSLKEKLGKSPRQFLGGTGAAIVTSDDQVVFPVKAMTADWGVVSLVIHSKDPSTQDWTIPKGTTAEGCTDPSVVEWEGKLLLTTPCVDGVRRVYESSDMGETWTESLGTLSRVWGNTPARTGEGAQGGFITAEIDGKKVMLFTHPMRSPGRGRFGPDRLHLWASDGTRIYDAGQVSEGDDDTVTNSLLSSSAGMFALYDKHRNRHSSLYLMDLTAERDGIKSVLDTWATVDGAFATGCNFSMAKRDPPSSVCAAPIPTKGLVGFLSGTLEKGKWKDKYRCVDATARNAVEVDNGVMFKGVGAGAEWPVGKEGQVQRYHFANYNFTLVATVSIDAAPTGGGPLPLLGASLDVLGNRKLVGLSYTGEKHWSPVYNNAARPSTMTWELNQMYQVVLMLQDGVASIYVDGVLLDKDQVKFAGKGAMGEISHFYFGSHGSGSPSANSFVTVKDVFLYNRP</sequence>
<dbReference type="InterPro" id="IPR013320">
    <property type="entry name" value="ConA-like_dom_sf"/>
</dbReference>
<dbReference type="Gene3D" id="2.120.10.10">
    <property type="match status" value="2"/>
</dbReference>
<dbReference type="PRINTS" id="PR01803">
    <property type="entry name" value="TCSIALIDASE"/>
</dbReference>
<evidence type="ECO:0000256" key="2">
    <source>
        <dbReference type="SAM" id="SignalP"/>
    </source>
</evidence>
<dbReference type="SUPFAM" id="SSF50939">
    <property type="entry name" value="Sialidases"/>
    <property type="match status" value="2"/>
</dbReference>
<dbReference type="InterPro" id="IPR055239">
    <property type="entry name" value="TS_C"/>
</dbReference>
<dbReference type="GO" id="GO:0006689">
    <property type="term" value="P:ganglioside catabolic process"/>
    <property type="evidence" value="ECO:0007669"/>
    <property type="project" value="TreeGrafter"/>
</dbReference>
<feature type="signal peptide" evidence="2">
    <location>
        <begin position="1"/>
        <end position="27"/>
    </location>
</feature>
<reference evidence="5" key="1">
    <citation type="submission" date="2013-09" db="EMBL/GenBank/DDBJ databases">
        <title>The expansion of trans-sialidase gene family is a common feature in Trypanosoma cruzi clade members.</title>
        <authorList>
            <person name="Chiurillo M.A."/>
            <person name="Ramirez J.L."/>
            <person name="Lima F.M."/>
            <person name="Cortez D."/>
            <person name="Cortez C."/>
            <person name="Teixeira M.M.G."/>
            <person name="Franco da Silveira J."/>
        </authorList>
    </citation>
    <scope>NUCLEOTIDE SEQUENCE</scope>
    <source>
        <strain evidence="5">TCC025E</strain>
    </source>
</reference>
<evidence type="ECO:0000313" key="5">
    <source>
        <dbReference type="EMBL" id="AHI17185.1"/>
    </source>
</evidence>
<dbReference type="Gene3D" id="2.60.120.200">
    <property type="match status" value="1"/>
</dbReference>
<evidence type="ECO:0000259" key="3">
    <source>
        <dbReference type="Pfam" id="PF13859"/>
    </source>
</evidence>
<dbReference type="InterPro" id="IPR011040">
    <property type="entry name" value="Sialidase"/>
</dbReference>
<dbReference type="SUPFAM" id="SSF49899">
    <property type="entry name" value="Concanavalin A-like lectins/glucanases"/>
    <property type="match status" value="1"/>
</dbReference>
<dbReference type="GO" id="GO:0005737">
    <property type="term" value="C:cytoplasm"/>
    <property type="evidence" value="ECO:0007669"/>
    <property type="project" value="TreeGrafter"/>
</dbReference>
<feature type="non-terminal residue" evidence="5">
    <location>
        <position position="735"/>
    </location>
</feature>
<feature type="domain" description="Trans-sialidase C-terminal" evidence="4">
    <location>
        <begin position="537"/>
        <end position="735"/>
    </location>
</feature>
<name>A0A0B4L8H8_9TRYP</name>
<dbReference type="PANTHER" id="PTHR10628:SF30">
    <property type="entry name" value="EXO-ALPHA-SIALIDASE"/>
    <property type="match status" value="1"/>
</dbReference>
<dbReference type="InterPro" id="IPR026856">
    <property type="entry name" value="Sialidase_fam"/>
</dbReference>
<organism evidence="5">
    <name type="scientific">Trypanosoma conorhini</name>
    <dbReference type="NCBI Taxonomy" id="83891"/>
    <lineage>
        <taxon>Eukaryota</taxon>
        <taxon>Discoba</taxon>
        <taxon>Euglenozoa</taxon>
        <taxon>Kinetoplastea</taxon>
        <taxon>Metakinetoplastina</taxon>
        <taxon>Trypanosomatida</taxon>
        <taxon>Trypanosomatidae</taxon>
        <taxon>Trypanosoma</taxon>
    </lineage>
</organism>
<dbReference type="CDD" id="cd15482">
    <property type="entry name" value="Sialidase_non-viral"/>
    <property type="match status" value="1"/>
</dbReference>
<dbReference type="GO" id="GO:0016020">
    <property type="term" value="C:membrane"/>
    <property type="evidence" value="ECO:0007669"/>
    <property type="project" value="TreeGrafter"/>
</dbReference>
<accession>A0A0B4L8H8</accession>
<keyword evidence="1" id="KW-0677">Repeat</keyword>
<dbReference type="GO" id="GO:0004308">
    <property type="term" value="F:exo-alpha-sialidase activity"/>
    <property type="evidence" value="ECO:0007669"/>
    <property type="project" value="InterPro"/>
</dbReference>
<dbReference type="PANTHER" id="PTHR10628">
    <property type="entry name" value="SIALIDASE"/>
    <property type="match status" value="1"/>
</dbReference>
<feature type="domain" description="Sialidase" evidence="3">
    <location>
        <begin position="91"/>
        <end position="478"/>
    </location>
</feature>
<protein>
    <submittedName>
        <fullName evidence="5">Trans-sialidase</fullName>
    </submittedName>
</protein>
<dbReference type="InterPro" id="IPR008377">
    <property type="entry name" value="Sialidase_trypan"/>
</dbReference>
<dbReference type="InterPro" id="IPR036278">
    <property type="entry name" value="Sialidase_sf"/>
</dbReference>